<comment type="caution">
    <text evidence="1">The sequence shown here is derived from an EMBL/GenBank/DDBJ whole genome shotgun (WGS) entry which is preliminary data.</text>
</comment>
<dbReference type="Proteomes" id="UP001154922">
    <property type="component" value="Unassembled WGS sequence"/>
</dbReference>
<accession>A0ABS8QPY8</accession>
<evidence type="ECO:0000313" key="1">
    <source>
        <dbReference type="EMBL" id="MCD7037736.1"/>
    </source>
</evidence>
<dbReference type="RefSeq" id="WP_231807897.1">
    <property type="nucleotide sequence ID" value="NZ_JAJOZG010000021.1"/>
</dbReference>
<organism evidence="1 2">
    <name type="scientific">Pseudomonas petroselini</name>
    <dbReference type="NCBI Taxonomy" id="2899822"/>
    <lineage>
        <taxon>Bacteria</taxon>
        <taxon>Pseudomonadati</taxon>
        <taxon>Pseudomonadota</taxon>
        <taxon>Gammaproteobacteria</taxon>
        <taxon>Pseudomonadales</taxon>
        <taxon>Pseudomonadaceae</taxon>
        <taxon>Pseudomonas</taxon>
    </lineage>
</organism>
<name>A0ABS8QPY8_9PSED</name>
<protein>
    <recommendedName>
        <fullName evidence="3">Abortive infection C-terminus</fullName>
    </recommendedName>
</protein>
<reference evidence="1 2" key="1">
    <citation type="journal article" date="2022" name="Int. J. Syst. Evol. Microbiol.">
        <title>Pseudomonas petroselini sp. nov., a pathogen causing bacterial rot of parsley in Japan.</title>
        <authorList>
            <person name="Sawada H."/>
            <person name="Fujikawa T."/>
            <person name="Osada S."/>
            <person name="Satou M."/>
        </authorList>
    </citation>
    <scope>NUCLEOTIDE SEQUENCE [LARGE SCALE GENOMIC DNA]</scope>
    <source>
        <strain evidence="1 2">MAFF 311096</strain>
    </source>
</reference>
<dbReference type="EMBL" id="JAJOZI010000024">
    <property type="protein sequence ID" value="MCD7037736.1"/>
    <property type="molecule type" value="Genomic_DNA"/>
</dbReference>
<evidence type="ECO:0008006" key="3">
    <source>
        <dbReference type="Google" id="ProtNLM"/>
    </source>
</evidence>
<keyword evidence="2" id="KW-1185">Reference proteome</keyword>
<gene>
    <name evidence="1" type="ORF">LRQ20_05245</name>
</gene>
<proteinExistence type="predicted"/>
<evidence type="ECO:0000313" key="2">
    <source>
        <dbReference type="Proteomes" id="UP001154922"/>
    </source>
</evidence>
<reference evidence="1 2" key="2">
    <citation type="journal article" date="2023" name="Plant Pathol.">
        <title>Dismantling and reorganizing Pseudomonas marginalis sensu#lato.</title>
        <authorList>
            <person name="Sawada H."/>
            <person name="Fujikawa T."/>
            <person name="Satou M."/>
        </authorList>
    </citation>
    <scope>NUCLEOTIDE SEQUENCE [LARGE SCALE GENOMIC DNA]</scope>
    <source>
        <strain evidence="1 2">MAFF 311096</strain>
    </source>
</reference>
<sequence length="299" mass="33359">MNKALKDLAVAGEKLRIERARVWDGIKAFEKILIEQAGELGFSAQSDVVILEEKFDQDDEQVAQIEGRLFFNGKRLVLFTEYYPEDHLNPEPTKHFLKDLSVHWLKRIGAPEVLHSVATALAVKMQSDVEDTRRVAEGLSRYLTVQRAKTNEDIYSELSDDFALLDLWTQCHDTVNTKPQNSIGHGTGLLESTFKRCLTKLGHTGHEDFDMGQSIGALNTVFFNKGLQKAYSGQLLAAAVKMCVSIGTTRNKVANVHGRDAGYVAPTEDLALLMSHLSGSLSVYIRKQVELVLESDKKP</sequence>